<evidence type="ECO:0000256" key="3">
    <source>
        <dbReference type="ARBA" id="ARBA00022723"/>
    </source>
</evidence>
<evidence type="ECO:0000256" key="1">
    <source>
        <dbReference type="ARBA" id="ARBA00010617"/>
    </source>
</evidence>
<sequence>MPTPQIDLDLDAMMVDPFPTFATLRESERWTWSETMKMWLVSRFEDVVFVDSHPEIFSTEIPGALLTRTLGQTMIRSEGDLHRRLRGSGDEPLKRRSIQRAWPEVIDDLARQYLEPLRVRGQADLAADFANGFTGACLREVLGLLDATSEDIHRWSDAYIGGFINNSDDPEVWKVVENARAENTEAVRLAIERVRREPDATVVSAMAHASPEDPLSLEEIAANVQLMIAGGFNDARDAIATLPWLLMTHPETRKRVREDSAAFERAIDESVRWLTPVGSYPRRLIQDFSSSAADLKAGDTVLVLAMSADYDERKFTDPETFDIDRPALEDHLGFSVGAHFCLGSHLVRAMMRAAVPRILDLPGIRPADEPQFVGWQFRGPASVPVLFDQTEK</sequence>
<evidence type="ECO:0000313" key="8">
    <source>
        <dbReference type="EMBL" id="WUV45783.1"/>
    </source>
</evidence>
<accession>A0ABZ1YRV5</accession>
<dbReference type="PRINTS" id="PR00359">
    <property type="entry name" value="BP450"/>
</dbReference>
<dbReference type="Pfam" id="PF00067">
    <property type="entry name" value="p450"/>
    <property type="match status" value="1"/>
</dbReference>
<keyword evidence="6 7" id="KW-0503">Monooxygenase</keyword>
<dbReference type="Gene3D" id="1.10.630.10">
    <property type="entry name" value="Cytochrome P450"/>
    <property type="match status" value="1"/>
</dbReference>
<comment type="similarity">
    <text evidence="1 7">Belongs to the cytochrome P450 family.</text>
</comment>
<dbReference type="PANTHER" id="PTHR46696:SF1">
    <property type="entry name" value="CYTOCHROME P450 YJIB-RELATED"/>
    <property type="match status" value="1"/>
</dbReference>
<evidence type="ECO:0000256" key="6">
    <source>
        <dbReference type="ARBA" id="ARBA00023033"/>
    </source>
</evidence>
<dbReference type="Proteomes" id="UP001432062">
    <property type="component" value="Chromosome"/>
</dbReference>
<dbReference type="PROSITE" id="PS00086">
    <property type="entry name" value="CYTOCHROME_P450"/>
    <property type="match status" value="1"/>
</dbReference>
<dbReference type="EMBL" id="CP109441">
    <property type="protein sequence ID" value="WUV45783.1"/>
    <property type="molecule type" value="Genomic_DNA"/>
</dbReference>
<dbReference type="InterPro" id="IPR002397">
    <property type="entry name" value="Cyt_P450_B"/>
</dbReference>
<name>A0ABZ1YRV5_9NOCA</name>
<evidence type="ECO:0000256" key="4">
    <source>
        <dbReference type="ARBA" id="ARBA00023002"/>
    </source>
</evidence>
<dbReference type="PANTHER" id="PTHR46696">
    <property type="entry name" value="P450, PUTATIVE (EUROFUNG)-RELATED"/>
    <property type="match status" value="1"/>
</dbReference>
<keyword evidence="2 7" id="KW-0349">Heme</keyword>
<dbReference type="RefSeq" id="WP_327099041.1">
    <property type="nucleotide sequence ID" value="NZ_CP109149.1"/>
</dbReference>
<gene>
    <name evidence="8" type="ORF">OG563_43025</name>
</gene>
<evidence type="ECO:0000256" key="2">
    <source>
        <dbReference type="ARBA" id="ARBA00022617"/>
    </source>
</evidence>
<evidence type="ECO:0000313" key="9">
    <source>
        <dbReference type="Proteomes" id="UP001432062"/>
    </source>
</evidence>
<evidence type="ECO:0000256" key="5">
    <source>
        <dbReference type="ARBA" id="ARBA00023004"/>
    </source>
</evidence>
<keyword evidence="5 7" id="KW-0408">Iron</keyword>
<keyword evidence="9" id="KW-1185">Reference proteome</keyword>
<dbReference type="InterPro" id="IPR001128">
    <property type="entry name" value="Cyt_P450"/>
</dbReference>
<dbReference type="InterPro" id="IPR036396">
    <property type="entry name" value="Cyt_P450_sf"/>
</dbReference>
<organism evidence="8 9">
    <name type="scientific">Nocardia vinacea</name>
    <dbReference type="NCBI Taxonomy" id="96468"/>
    <lineage>
        <taxon>Bacteria</taxon>
        <taxon>Bacillati</taxon>
        <taxon>Actinomycetota</taxon>
        <taxon>Actinomycetes</taxon>
        <taxon>Mycobacteriales</taxon>
        <taxon>Nocardiaceae</taxon>
        <taxon>Nocardia</taxon>
    </lineage>
</organism>
<proteinExistence type="inferred from homology"/>
<protein>
    <submittedName>
        <fullName evidence="8">Cytochrome P450</fullName>
    </submittedName>
</protein>
<dbReference type="SUPFAM" id="SSF48264">
    <property type="entry name" value="Cytochrome P450"/>
    <property type="match status" value="1"/>
</dbReference>
<dbReference type="InterPro" id="IPR017972">
    <property type="entry name" value="Cyt_P450_CS"/>
</dbReference>
<keyword evidence="4 7" id="KW-0560">Oxidoreductase</keyword>
<reference evidence="8" key="1">
    <citation type="submission" date="2022-10" db="EMBL/GenBank/DDBJ databases">
        <title>The complete genomes of actinobacterial strains from the NBC collection.</title>
        <authorList>
            <person name="Joergensen T.S."/>
            <person name="Alvarez Arevalo M."/>
            <person name="Sterndorff E.B."/>
            <person name="Faurdal D."/>
            <person name="Vuksanovic O."/>
            <person name="Mourched A.-S."/>
            <person name="Charusanti P."/>
            <person name="Shaw S."/>
            <person name="Blin K."/>
            <person name="Weber T."/>
        </authorList>
    </citation>
    <scope>NUCLEOTIDE SEQUENCE</scope>
    <source>
        <strain evidence="8">NBC_01482</strain>
    </source>
</reference>
<keyword evidence="3 7" id="KW-0479">Metal-binding</keyword>
<evidence type="ECO:0000256" key="7">
    <source>
        <dbReference type="RuleBase" id="RU000461"/>
    </source>
</evidence>